<reference evidence="1 2" key="1">
    <citation type="submission" date="2018-05" db="EMBL/GenBank/DDBJ databases">
        <title>Reference genomes for bee gut microbiota database.</title>
        <authorList>
            <person name="Ellegaard K.M."/>
        </authorList>
    </citation>
    <scope>NUCLEOTIDE SEQUENCE [LARGE SCALE GENOMIC DNA]</scope>
    <source>
        <strain evidence="1 2">ESL0284</strain>
    </source>
</reference>
<proteinExistence type="predicted"/>
<evidence type="ECO:0000313" key="1">
    <source>
        <dbReference type="EMBL" id="PXZ00682.1"/>
    </source>
</evidence>
<dbReference type="RefSeq" id="WP_110438824.1">
    <property type="nucleotide sequence ID" value="NZ_CP046393.1"/>
</dbReference>
<organism evidence="1 2">
    <name type="scientific">Commensalibacter melissae</name>
    <dbReference type="NCBI Taxonomy" id="2070537"/>
    <lineage>
        <taxon>Bacteria</taxon>
        <taxon>Pseudomonadati</taxon>
        <taxon>Pseudomonadota</taxon>
        <taxon>Alphaproteobacteria</taxon>
        <taxon>Acetobacterales</taxon>
        <taxon>Acetobacteraceae</taxon>
    </lineage>
</organism>
<name>A0A318N6L1_9PROT</name>
<evidence type="ECO:0000313" key="2">
    <source>
        <dbReference type="Proteomes" id="UP000247565"/>
    </source>
</evidence>
<protein>
    <submittedName>
        <fullName evidence="1">Uncharacterized protein</fullName>
    </submittedName>
</protein>
<dbReference type="Proteomes" id="UP000247565">
    <property type="component" value="Unassembled WGS sequence"/>
</dbReference>
<gene>
    <name evidence="1" type="ORF">DK869_04575</name>
</gene>
<dbReference type="AlphaFoldDB" id="A0A318N6L1"/>
<accession>A0A318N6L1</accession>
<keyword evidence="2" id="KW-1185">Reference proteome</keyword>
<comment type="caution">
    <text evidence="1">The sequence shown here is derived from an EMBL/GenBank/DDBJ whole genome shotgun (WGS) entry which is preliminary data.</text>
</comment>
<sequence length="91" mass="10325">METHEIISTIESDNKNNSEKINILSINNSEEGNNQDSSDKKLEKAFDKIEFFLDKKLSSPDFINSNKNADKILANLDILITQVKDVLLKVD</sequence>
<dbReference type="EMBL" id="QGLT01000002">
    <property type="protein sequence ID" value="PXZ00682.1"/>
    <property type="molecule type" value="Genomic_DNA"/>
</dbReference>